<feature type="domain" description="Zer-1-like leucine-rich repeats region" evidence="4">
    <location>
        <begin position="189"/>
        <end position="290"/>
    </location>
</feature>
<dbReference type="Proteomes" id="UP001233999">
    <property type="component" value="Unassembled WGS sequence"/>
</dbReference>
<dbReference type="PANTHER" id="PTHR12904">
    <property type="match status" value="1"/>
</dbReference>
<keyword evidence="2" id="KW-0732">Signal</keyword>
<dbReference type="Pfam" id="PF25013">
    <property type="entry name" value="LRR_Zer-1"/>
    <property type="match status" value="1"/>
</dbReference>
<evidence type="ECO:0000256" key="1">
    <source>
        <dbReference type="ARBA" id="ARBA00022786"/>
    </source>
</evidence>
<feature type="signal peptide" evidence="2">
    <location>
        <begin position="1"/>
        <end position="22"/>
    </location>
</feature>
<keyword evidence="6" id="KW-1185">Reference proteome</keyword>
<sequence>AQSVIVQVLNITLLCLIAGGNSNVSTKSNRADETSTYSTIFPQMICRRYNLNYEEVYFHSDLSEKLLTMLSEKGKLTDLTMTLFETSTTRLRHVRLRNARALTTRGLRVLKGHKISDLEATGMKVTVNDLIGCLGEWTLQNLRSLNVARSTFMDDGSRYCVVVALSKLRSLQSLNVSCTEFNRHGLEIVAEDLPHLESLDISCTRVDDITPLRKCRDRLKSLTMYNLKVSEGENVVPVLLELHQLRVLDISDEKDSHPFEMFHPSRTRISELLRTDGCLQYITTLDISGKDEINIPDLKHFIGSHSQLKFLGLIHSEACYDEIFVNPLHPNYNSDLVVTGIATEFQLLEALRRYTHRPIYIQKCLYNLFRLTPNFTDARVDVIKLVLPGMEAHPSLFGVQMAATACLYNLTKGELAQKIHPKILKHVVELTLTAMENFPNHYQIIKTKFIYQCQ</sequence>
<organism evidence="5 6">
    <name type="scientific">Diploptera punctata</name>
    <name type="common">Pacific beetle cockroach</name>
    <dbReference type="NCBI Taxonomy" id="6984"/>
    <lineage>
        <taxon>Eukaryota</taxon>
        <taxon>Metazoa</taxon>
        <taxon>Ecdysozoa</taxon>
        <taxon>Arthropoda</taxon>
        <taxon>Hexapoda</taxon>
        <taxon>Insecta</taxon>
        <taxon>Pterygota</taxon>
        <taxon>Neoptera</taxon>
        <taxon>Polyneoptera</taxon>
        <taxon>Dictyoptera</taxon>
        <taxon>Blattodea</taxon>
        <taxon>Blaberoidea</taxon>
        <taxon>Blaberidae</taxon>
        <taxon>Diplopterinae</taxon>
        <taxon>Diploptera</taxon>
    </lineage>
</organism>
<dbReference type="InterPro" id="IPR056845">
    <property type="entry name" value="LRR_Zer-1"/>
</dbReference>
<dbReference type="EMBL" id="JASPKZ010008316">
    <property type="protein sequence ID" value="KAJ9580485.1"/>
    <property type="molecule type" value="Genomic_DNA"/>
</dbReference>
<proteinExistence type="predicted"/>
<dbReference type="Pfam" id="PF22964">
    <property type="entry name" value="ZER1-like_2nd"/>
    <property type="match status" value="1"/>
</dbReference>
<dbReference type="InterPro" id="IPR051341">
    <property type="entry name" value="Zyg-11_UBL_adapter"/>
</dbReference>
<dbReference type="InterPro" id="IPR055142">
    <property type="entry name" value="ZER1-like_C"/>
</dbReference>
<dbReference type="InterPro" id="IPR032675">
    <property type="entry name" value="LRR_dom_sf"/>
</dbReference>
<protein>
    <submittedName>
        <fullName evidence="5">Uncharacterized protein</fullName>
    </submittedName>
</protein>
<dbReference type="Gene3D" id="3.80.10.10">
    <property type="entry name" value="Ribonuclease Inhibitor"/>
    <property type="match status" value="1"/>
</dbReference>
<evidence type="ECO:0000313" key="5">
    <source>
        <dbReference type="EMBL" id="KAJ9580485.1"/>
    </source>
</evidence>
<evidence type="ECO:0000259" key="3">
    <source>
        <dbReference type="Pfam" id="PF22964"/>
    </source>
</evidence>
<feature type="non-terminal residue" evidence="5">
    <location>
        <position position="1"/>
    </location>
</feature>
<accession>A0AAD7ZHK1</accession>
<evidence type="ECO:0000256" key="2">
    <source>
        <dbReference type="SAM" id="SignalP"/>
    </source>
</evidence>
<reference evidence="5" key="2">
    <citation type="submission" date="2023-05" db="EMBL/GenBank/DDBJ databases">
        <authorList>
            <person name="Fouks B."/>
        </authorList>
    </citation>
    <scope>NUCLEOTIDE SEQUENCE</scope>
    <source>
        <strain evidence="5">Stay&amp;Tobe</strain>
        <tissue evidence="5">Testes</tissue>
    </source>
</reference>
<feature type="chain" id="PRO_5042187962" evidence="2">
    <location>
        <begin position="23"/>
        <end position="454"/>
    </location>
</feature>
<dbReference type="SUPFAM" id="SSF52047">
    <property type="entry name" value="RNI-like"/>
    <property type="match status" value="1"/>
</dbReference>
<evidence type="ECO:0000259" key="4">
    <source>
        <dbReference type="Pfam" id="PF25013"/>
    </source>
</evidence>
<gene>
    <name evidence="5" type="ORF">L9F63_024335</name>
</gene>
<feature type="non-terminal residue" evidence="5">
    <location>
        <position position="454"/>
    </location>
</feature>
<reference evidence="5" key="1">
    <citation type="journal article" date="2023" name="IScience">
        <title>Live-bearing cockroach genome reveals convergent evolutionary mechanisms linked to viviparity in insects and beyond.</title>
        <authorList>
            <person name="Fouks B."/>
            <person name="Harrison M.C."/>
            <person name="Mikhailova A.A."/>
            <person name="Marchal E."/>
            <person name="English S."/>
            <person name="Carruthers M."/>
            <person name="Jennings E.C."/>
            <person name="Chiamaka E.L."/>
            <person name="Frigard R.A."/>
            <person name="Pippel M."/>
            <person name="Attardo G.M."/>
            <person name="Benoit J.B."/>
            <person name="Bornberg-Bauer E."/>
            <person name="Tobe S.S."/>
        </authorList>
    </citation>
    <scope>NUCLEOTIDE SEQUENCE</scope>
    <source>
        <strain evidence="5">Stay&amp;Tobe</strain>
    </source>
</reference>
<feature type="domain" description="Protein zer-1 homolog-like C-terminal" evidence="3">
    <location>
        <begin position="390"/>
        <end position="448"/>
    </location>
</feature>
<name>A0AAD7ZHK1_DIPPU</name>
<evidence type="ECO:0000313" key="6">
    <source>
        <dbReference type="Proteomes" id="UP001233999"/>
    </source>
</evidence>
<comment type="caution">
    <text evidence="5">The sequence shown here is derived from an EMBL/GenBank/DDBJ whole genome shotgun (WGS) entry which is preliminary data.</text>
</comment>
<dbReference type="AlphaFoldDB" id="A0AAD7ZHK1"/>
<dbReference type="PANTHER" id="PTHR12904:SF22">
    <property type="entry name" value="ZYG-11 FAMILY MEMBER B, CELL CYCLE REGULATOR"/>
    <property type="match status" value="1"/>
</dbReference>
<keyword evidence="1" id="KW-0833">Ubl conjugation pathway</keyword>
<dbReference type="GO" id="GO:0031462">
    <property type="term" value="C:Cul2-RING ubiquitin ligase complex"/>
    <property type="evidence" value="ECO:0007669"/>
    <property type="project" value="TreeGrafter"/>
</dbReference>